<sequence>MTTTHATPATSTTPDLAAVKAKQQKTWSSGDYSVIATQIQLPSDLIAEACDLRAGWRVLDVACGSGNASLAAARSGTHVVGVDYVPELLEKGRARATAENLDVEFRLGDAEDLPVADDSFDAALSVVGSMFAPNHQRTAAELVRAVRPGGVIGLVSWTPAGFIGQMFRTITSHVPGPKGVQSPMLWGTEEHLAELFGAAAAEIRSVERTAVWRFHSPEDLVDTFRRWYGPALKAFEALDESGKIALAADLAALAGDWDRNKDGGSVAIPATYLETVITLR</sequence>
<dbReference type="GO" id="GO:0008168">
    <property type="term" value="F:methyltransferase activity"/>
    <property type="evidence" value="ECO:0007669"/>
    <property type="project" value="UniProtKB-KW"/>
</dbReference>
<name>A0A937RPW0_9ACTN</name>
<evidence type="ECO:0000313" key="3">
    <source>
        <dbReference type="Proteomes" id="UP000604475"/>
    </source>
</evidence>
<proteinExistence type="predicted"/>
<keyword evidence="2" id="KW-0808">Transferase</keyword>
<dbReference type="InterPro" id="IPR050447">
    <property type="entry name" value="Erg6_SMT_methyltransf"/>
</dbReference>
<dbReference type="EMBL" id="JAEACQ010000351">
    <property type="protein sequence ID" value="MBL7632815.1"/>
    <property type="molecule type" value="Genomic_DNA"/>
</dbReference>
<organism evidence="2 3">
    <name type="scientific">Frankia nepalensis</name>
    <dbReference type="NCBI Taxonomy" id="1836974"/>
    <lineage>
        <taxon>Bacteria</taxon>
        <taxon>Bacillati</taxon>
        <taxon>Actinomycetota</taxon>
        <taxon>Actinomycetes</taxon>
        <taxon>Frankiales</taxon>
        <taxon>Frankiaceae</taxon>
        <taxon>Frankia</taxon>
    </lineage>
</organism>
<dbReference type="Pfam" id="PF13649">
    <property type="entry name" value="Methyltransf_25"/>
    <property type="match status" value="1"/>
</dbReference>
<protein>
    <submittedName>
        <fullName evidence="2">Class I SAM-dependent methyltransferase</fullName>
    </submittedName>
</protein>
<evidence type="ECO:0000313" key="2">
    <source>
        <dbReference type="EMBL" id="MBL7632815.1"/>
    </source>
</evidence>
<keyword evidence="2" id="KW-0489">Methyltransferase</keyword>
<dbReference type="GO" id="GO:0032259">
    <property type="term" value="P:methylation"/>
    <property type="evidence" value="ECO:0007669"/>
    <property type="project" value="UniProtKB-KW"/>
</dbReference>
<accession>A0A937RPW0</accession>
<dbReference type="InterPro" id="IPR029063">
    <property type="entry name" value="SAM-dependent_MTases_sf"/>
</dbReference>
<dbReference type="AlphaFoldDB" id="A0A937RPW0"/>
<feature type="domain" description="Methyltransferase" evidence="1">
    <location>
        <begin position="58"/>
        <end position="150"/>
    </location>
</feature>
<dbReference type="InterPro" id="IPR041698">
    <property type="entry name" value="Methyltransf_25"/>
</dbReference>
<comment type="caution">
    <text evidence="2">The sequence shown here is derived from an EMBL/GenBank/DDBJ whole genome shotgun (WGS) entry which is preliminary data.</text>
</comment>
<reference evidence="2" key="1">
    <citation type="submission" date="2020-12" db="EMBL/GenBank/DDBJ databases">
        <title>Genomic characterization of non-nitrogen-fixing Frankia strains.</title>
        <authorList>
            <person name="Carlos-Shanley C."/>
            <person name="Guerra T."/>
            <person name="Hahn D."/>
        </authorList>
    </citation>
    <scope>NUCLEOTIDE SEQUENCE</scope>
    <source>
        <strain evidence="2">CN6</strain>
    </source>
</reference>
<dbReference type="PANTHER" id="PTHR44068:SF11">
    <property type="entry name" value="GERANYL DIPHOSPHATE 2-C-METHYLTRANSFERASE"/>
    <property type="match status" value="1"/>
</dbReference>
<dbReference type="RefSeq" id="WP_203004170.1">
    <property type="nucleotide sequence ID" value="NZ_JADWYU010000184.1"/>
</dbReference>
<dbReference type="SUPFAM" id="SSF53335">
    <property type="entry name" value="S-adenosyl-L-methionine-dependent methyltransferases"/>
    <property type="match status" value="1"/>
</dbReference>
<dbReference type="CDD" id="cd02440">
    <property type="entry name" value="AdoMet_MTases"/>
    <property type="match status" value="1"/>
</dbReference>
<gene>
    <name evidence="2" type="ORF">I7412_37805</name>
</gene>
<evidence type="ECO:0000259" key="1">
    <source>
        <dbReference type="Pfam" id="PF13649"/>
    </source>
</evidence>
<keyword evidence="3" id="KW-1185">Reference proteome</keyword>
<dbReference type="Proteomes" id="UP000604475">
    <property type="component" value="Unassembled WGS sequence"/>
</dbReference>
<dbReference type="PANTHER" id="PTHR44068">
    <property type="entry name" value="ZGC:194242"/>
    <property type="match status" value="1"/>
</dbReference>
<dbReference type="Gene3D" id="3.40.50.150">
    <property type="entry name" value="Vaccinia Virus protein VP39"/>
    <property type="match status" value="1"/>
</dbReference>